<comment type="caution">
    <text evidence="7">The sequence shown here is derived from an EMBL/GenBank/DDBJ whole genome shotgun (WGS) entry which is preliminary data.</text>
</comment>
<name>A0ABR8YMP0_9CLOT</name>
<gene>
    <name evidence="7" type="ORF">H9637_00085</name>
</gene>
<feature type="domain" description="Peptide methionine sulphoxide reductase MsrA" evidence="6">
    <location>
        <begin position="2"/>
        <end position="118"/>
    </location>
</feature>
<accession>A0ABR8YMP0</accession>
<proteinExistence type="inferred from homology"/>
<protein>
    <recommendedName>
        <fullName evidence="2">peptide-methionine (S)-S-oxide reductase</fullName>
        <ecNumber evidence="2">1.8.4.11</ecNumber>
    </recommendedName>
</protein>
<dbReference type="InterPro" id="IPR002569">
    <property type="entry name" value="Met_Sox_Rdtase_MsrA_dom"/>
</dbReference>
<evidence type="ECO:0000256" key="3">
    <source>
        <dbReference type="ARBA" id="ARBA00023002"/>
    </source>
</evidence>
<comment type="similarity">
    <text evidence="1">Belongs to the MsrA Met sulfoxide reductase family.</text>
</comment>
<evidence type="ECO:0000256" key="5">
    <source>
        <dbReference type="ARBA" id="ARBA00048782"/>
    </source>
</evidence>
<evidence type="ECO:0000256" key="2">
    <source>
        <dbReference type="ARBA" id="ARBA00012502"/>
    </source>
</evidence>
<evidence type="ECO:0000259" key="6">
    <source>
        <dbReference type="Pfam" id="PF01625"/>
    </source>
</evidence>
<keyword evidence="8" id="KW-1185">Reference proteome</keyword>
<dbReference type="EC" id="1.8.4.11" evidence="2"/>
<reference evidence="7 8" key="1">
    <citation type="submission" date="2020-08" db="EMBL/GenBank/DDBJ databases">
        <title>A Genomic Blueprint of the Chicken Gut Microbiome.</title>
        <authorList>
            <person name="Gilroy R."/>
            <person name="Ravi A."/>
            <person name="Getino M."/>
            <person name="Pursley I."/>
            <person name="Horton D.L."/>
            <person name="Alikhan N.-F."/>
            <person name="Baker D."/>
            <person name="Gharbi K."/>
            <person name="Hall N."/>
            <person name="Watson M."/>
            <person name="Adriaenssens E.M."/>
            <person name="Foster-Nyarko E."/>
            <person name="Jarju S."/>
            <person name="Secka A."/>
            <person name="Antonio M."/>
            <person name="Oren A."/>
            <person name="Chaudhuri R."/>
            <person name="La Ragione R.M."/>
            <person name="Hildebrand F."/>
            <person name="Pallen M.J."/>
        </authorList>
    </citation>
    <scope>NUCLEOTIDE SEQUENCE [LARGE SCALE GENOMIC DNA]</scope>
    <source>
        <strain evidence="7 8">N37</strain>
    </source>
</reference>
<dbReference type="PANTHER" id="PTHR43774:SF1">
    <property type="entry name" value="PEPTIDE METHIONINE SULFOXIDE REDUCTASE MSRA 2"/>
    <property type="match status" value="1"/>
</dbReference>
<evidence type="ECO:0000256" key="1">
    <source>
        <dbReference type="ARBA" id="ARBA00005591"/>
    </source>
</evidence>
<dbReference type="Proteomes" id="UP000627166">
    <property type="component" value="Unassembled WGS sequence"/>
</dbReference>
<comment type="catalytic activity">
    <reaction evidence="4">
        <text>L-methionyl-[protein] + [thioredoxin]-disulfide + H2O = L-methionyl-(S)-S-oxide-[protein] + [thioredoxin]-dithiol</text>
        <dbReference type="Rhea" id="RHEA:14217"/>
        <dbReference type="Rhea" id="RHEA-COMP:10698"/>
        <dbReference type="Rhea" id="RHEA-COMP:10700"/>
        <dbReference type="Rhea" id="RHEA-COMP:12313"/>
        <dbReference type="Rhea" id="RHEA-COMP:12315"/>
        <dbReference type="ChEBI" id="CHEBI:15377"/>
        <dbReference type="ChEBI" id="CHEBI:16044"/>
        <dbReference type="ChEBI" id="CHEBI:29950"/>
        <dbReference type="ChEBI" id="CHEBI:44120"/>
        <dbReference type="ChEBI" id="CHEBI:50058"/>
        <dbReference type="EC" id="1.8.4.11"/>
    </reaction>
</comment>
<evidence type="ECO:0000313" key="7">
    <source>
        <dbReference type="EMBL" id="MBD8045456.1"/>
    </source>
</evidence>
<dbReference type="PANTHER" id="PTHR43774">
    <property type="entry name" value="PEPTIDE METHIONINE SULFOXIDE REDUCTASE"/>
    <property type="match status" value="1"/>
</dbReference>
<evidence type="ECO:0000256" key="4">
    <source>
        <dbReference type="ARBA" id="ARBA00047806"/>
    </source>
</evidence>
<sequence>MDGVIRTRVGYCGGTTINPNYKNIGDHAETLEFDYDGNKITYEEIINGFWDSHTPENRTGNPQYRSIIFYRTEEEKIIAEKSKRDFENSLNIKFNKEIVPLNKFYLAENYHQKFYLQRASILMKELSFKYSNFKDFIDSPLTCKLNGYCRGYGTIEMLKNNIDEFSLNEMSKRALIDIVEGYGI</sequence>
<evidence type="ECO:0000313" key="8">
    <source>
        <dbReference type="Proteomes" id="UP000627166"/>
    </source>
</evidence>
<dbReference type="EMBL" id="JACSQB010000002">
    <property type="protein sequence ID" value="MBD8045456.1"/>
    <property type="molecule type" value="Genomic_DNA"/>
</dbReference>
<comment type="catalytic activity">
    <reaction evidence="5">
        <text>[thioredoxin]-disulfide + L-methionine + H2O = L-methionine (S)-S-oxide + [thioredoxin]-dithiol</text>
        <dbReference type="Rhea" id="RHEA:19993"/>
        <dbReference type="Rhea" id="RHEA-COMP:10698"/>
        <dbReference type="Rhea" id="RHEA-COMP:10700"/>
        <dbReference type="ChEBI" id="CHEBI:15377"/>
        <dbReference type="ChEBI" id="CHEBI:29950"/>
        <dbReference type="ChEBI" id="CHEBI:50058"/>
        <dbReference type="ChEBI" id="CHEBI:57844"/>
        <dbReference type="ChEBI" id="CHEBI:58772"/>
        <dbReference type="EC" id="1.8.4.11"/>
    </reaction>
</comment>
<dbReference type="Gene3D" id="3.30.1060.10">
    <property type="entry name" value="Peptide methionine sulphoxide reductase MsrA"/>
    <property type="match status" value="1"/>
</dbReference>
<dbReference type="Pfam" id="PF01625">
    <property type="entry name" value="PMSR"/>
    <property type="match status" value="1"/>
</dbReference>
<organism evidence="7 8">
    <name type="scientific">Clostridium faecium</name>
    <dbReference type="NCBI Taxonomy" id="2762223"/>
    <lineage>
        <taxon>Bacteria</taxon>
        <taxon>Bacillati</taxon>
        <taxon>Bacillota</taxon>
        <taxon>Clostridia</taxon>
        <taxon>Eubacteriales</taxon>
        <taxon>Clostridiaceae</taxon>
        <taxon>Clostridium</taxon>
    </lineage>
</organism>
<dbReference type="SUPFAM" id="SSF55068">
    <property type="entry name" value="Peptide methionine sulfoxide reductase"/>
    <property type="match status" value="1"/>
</dbReference>
<keyword evidence="3" id="KW-0560">Oxidoreductase</keyword>
<dbReference type="InterPro" id="IPR036509">
    <property type="entry name" value="Met_Sox_Rdtase_MsrA_sf"/>
</dbReference>